<dbReference type="AlphaFoldDB" id="A0A328V920"/>
<gene>
    <name evidence="4" type="ORF">A4R35_01235</name>
</gene>
<dbReference type="EMBL" id="MCIF01000002">
    <property type="protein sequence ID" value="RAQ94136.1"/>
    <property type="molecule type" value="Genomic_DNA"/>
</dbReference>
<feature type="domain" description="AMP-binding enzyme C-terminal" evidence="3">
    <location>
        <begin position="469"/>
        <end position="547"/>
    </location>
</feature>
<sequence>MEQRPFANVPEQFLPPPEHRAEFLFAVPWLYYIRRAQIFNAADELLDRTVRRGLGPRTAIIDADREEIWTYHRLQAAVNRCANALRALGVRPGERVVMRLNDVPAAAIVQLAVWKIGVLIVPTATAERARELSFIFSDVEPTVVVSDRDYLDDVDQARAAAPQLRAVVAWPEASGRDHESFERLLATQSEEAATYPTQPLDASGIYYTGGTTGQPKGCLHTHAAEVALADLNNLSRAVTADDVLFTHAPIGHAFGNGEKINFPLRAGASAIYAVRPSGERLWQLAARYGATVMAGAATIYRIMLQVCPTPRERYPQLRLRQAISSGEILDQATYERWQQALGFPVRNTVGMTPIRHLFIDSNLLGEKVAPQLSVGRPLPGYEARLVDPVSGETLLDPEQPGRLAIRGPSGITYWVHRHSGILERARQDVRGGWSLLDDAYVWDQEGWLWFHARLDDMIVTGGRQVAPREVEDVLTRHPSVAEAAVIGLPDPIRGQAVTAVVVLRPDQVPSEDLAHALQDFCKAQMALYKYPRRIEFVPELPKDNVGKLQRRILRERLQLLAGKEHLP</sequence>
<reference evidence="4 5" key="1">
    <citation type="submission" date="2016-08" db="EMBL/GenBank/DDBJ databases">
        <title>Analysis of Carbohydrate Active Enzymes in Thermogemmatispora T81 Reveals Carbohydrate Degradation Ability.</title>
        <authorList>
            <person name="Tomazini A."/>
            <person name="Lal S."/>
            <person name="Stott M."/>
            <person name="Henrissat B."/>
            <person name="Polikarpov I."/>
            <person name="Sparling R."/>
            <person name="Levin D.B."/>
        </authorList>
    </citation>
    <scope>NUCLEOTIDE SEQUENCE [LARGE SCALE GENOMIC DNA]</scope>
    <source>
        <strain evidence="4 5">T81</strain>
    </source>
</reference>
<dbReference type="GO" id="GO:0044550">
    <property type="term" value="P:secondary metabolite biosynthetic process"/>
    <property type="evidence" value="ECO:0007669"/>
    <property type="project" value="TreeGrafter"/>
</dbReference>
<comment type="caution">
    <text evidence="4">The sequence shown here is derived from an EMBL/GenBank/DDBJ whole genome shotgun (WGS) entry which is preliminary data.</text>
</comment>
<dbReference type="Gene3D" id="3.30.300.30">
    <property type="match status" value="1"/>
</dbReference>
<dbReference type="InterPro" id="IPR045851">
    <property type="entry name" value="AMP-bd_C_sf"/>
</dbReference>
<accession>A0A328V920</accession>
<dbReference type="Gene3D" id="3.40.50.12780">
    <property type="entry name" value="N-terminal domain of ligase-like"/>
    <property type="match status" value="1"/>
</dbReference>
<evidence type="ECO:0000313" key="5">
    <source>
        <dbReference type="Proteomes" id="UP000248706"/>
    </source>
</evidence>
<name>A0A328V920_9CHLR</name>
<dbReference type="Pfam" id="PF00501">
    <property type="entry name" value="AMP-binding"/>
    <property type="match status" value="1"/>
</dbReference>
<proteinExistence type="predicted"/>
<dbReference type="GO" id="GO:0016878">
    <property type="term" value="F:acid-thiol ligase activity"/>
    <property type="evidence" value="ECO:0007669"/>
    <property type="project" value="TreeGrafter"/>
</dbReference>
<evidence type="ECO:0000313" key="4">
    <source>
        <dbReference type="EMBL" id="RAQ94136.1"/>
    </source>
</evidence>
<dbReference type="InterPro" id="IPR020845">
    <property type="entry name" value="AMP-binding_CS"/>
</dbReference>
<dbReference type="RefSeq" id="WP_112425800.1">
    <property type="nucleotide sequence ID" value="NZ_MCIF01000002.1"/>
</dbReference>
<dbReference type="Pfam" id="PF13193">
    <property type="entry name" value="AMP-binding_C"/>
    <property type="match status" value="1"/>
</dbReference>
<dbReference type="OrthoDB" id="9778383at2"/>
<dbReference type="InterPro" id="IPR042099">
    <property type="entry name" value="ANL_N_sf"/>
</dbReference>
<organism evidence="4 5">
    <name type="scientific">Thermogemmatispora tikiterensis</name>
    <dbReference type="NCBI Taxonomy" id="1825093"/>
    <lineage>
        <taxon>Bacteria</taxon>
        <taxon>Bacillati</taxon>
        <taxon>Chloroflexota</taxon>
        <taxon>Ktedonobacteria</taxon>
        <taxon>Thermogemmatisporales</taxon>
        <taxon>Thermogemmatisporaceae</taxon>
        <taxon>Thermogemmatispora</taxon>
    </lineage>
</organism>
<protein>
    <recommendedName>
        <fullName evidence="6">AMP-dependent synthetase</fullName>
    </recommendedName>
</protein>
<evidence type="ECO:0000256" key="1">
    <source>
        <dbReference type="ARBA" id="ARBA00022598"/>
    </source>
</evidence>
<dbReference type="InterPro" id="IPR000873">
    <property type="entry name" value="AMP-dep_synth/lig_dom"/>
</dbReference>
<dbReference type="PROSITE" id="PS00455">
    <property type="entry name" value="AMP_BINDING"/>
    <property type="match status" value="1"/>
</dbReference>
<dbReference type="PANTHER" id="PTHR43352:SF1">
    <property type="entry name" value="ANTHRANILATE--COA LIGASE"/>
    <property type="match status" value="1"/>
</dbReference>
<evidence type="ECO:0000259" key="3">
    <source>
        <dbReference type="Pfam" id="PF13193"/>
    </source>
</evidence>
<dbReference type="InterPro" id="IPR025110">
    <property type="entry name" value="AMP-bd_C"/>
</dbReference>
<dbReference type="PANTHER" id="PTHR43352">
    <property type="entry name" value="ACETYL-COA SYNTHETASE"/>
    <property type="match status" value="1"/>
</dbReference>
<feature type="domain" description="AMP-dependent synthetase/ligase" evidence="2">
    <location>
        <begin position="56"/>
        <end position="409"/>
    </location>
</feature>
<keyword evidence="1" id="KW-0436">Ligase</keyword>
<dbReference type="Proteomes" id="UP000248706">
    <property type="component" value="Unassembled WGS sequence"/>
</dbReference>
<dbReference type="SUPFAM" id="SSF56801">
    <property type="entry name" value="Acetyl-CoA synthetase-like"/>
    <property type="match status" value="1"/>
</dbReference>
<keyword evidence="5" id="KW-1185">Reference proteome</keyword>
<evidence type="ECO:0000259" key="2">
    <source>
        <dbReference type="Pfam" id="PF00501"/>
    </source>
</evidence>
<evidence type="ECO:0008006" key="6">
    <source>
        <dbReference type="Google" id="ProtNLM"/>
    </source>
</evidence>